<comment type="pathway">
    <text evidence="3 4">Sulfur metabolism; hydrogen sulfide biosynthesis; sulfite from sulfate.</text>
</comment>
<keyword evidence="4" id="KW-0479">Metal-binding</keyword>
<organism evidence="7 8">
    <name type="scientific">Sphingopyxis flava</name>
    <dbReference type="NCBI Taxonomy" id="1507287"/>
    <lineage>
        <taxon>Bacteria</taxon>
        <taxon>Pseudomonadati</taxon>
        <taxon>Pseudomonadota</taxon>
        <taxon>Alphaproteobacteria</taxon>
        <taxon>Sphingomonadales</taxon>
        <taxon>Sphingomonadaceae</taxon>
        <taxon>Sphingopyxis</taxon>
    </lineage>
</organism>
<dbReference type="CDD" id="cd23945">
    <property type="entry name" value="PAPS_reductase"/>
    <property type="match status" value="1"/>
</dbReference>
<dbReference type="SUPFAM" id="SSF52402">
    <property type="entry name" value="Adenine nucleotide alpha hydrolases-like"/>
    <property type="match status" value="1"/>
</dbReference>
<dbReference type="InterPro" id="IPR004511">
    <property type="entry name" value="PAPS/APS_Rdtase"/>
</dbReference>
<evidence type="ECO:0000256" key="3">
    <source>
        <dbReference type="ARBA" id="ARBA00024327"/>
    </source>
</evidence>
<dbReference type="HAMAP" id="MF_00063">
    <property type="entry name" value="CysH"/>
    <property type="match status" value="1"/>
</dbReference>
<keyword evidence="4" id="KW-0408">Iron</keyword>
<dbReference type="GO" id="GO:0070814">
    <property type="term" value="P:hydrogen sulfide biosynthetic process"/>
    <property type="evidence" value="ECO:0007669"/>
    <property type="project" value="UniProtKB-UniRule"/>
</dbReference>
<accession>A0A1T5F410</accession>
<evidence type="ECO:0000256" key="5">
    <source>
        <dbReference type="SAM" id="MobiDB-lite"/>
    </source>
</evidence>
<gene>
    <name evidence="4" type="primary">cysH</name>
    <name evidence="7" type="ORF">SAMN06295937_102833</name>
</gene>
<keyword evidence="4" id="KW-0963">Cytoplasm</keyword>
<feature type="binding site" evidence="4">
    <location>
        <position position="250"/>
    </location>
    <ligand>
        <name>[4Fe-4S] cluster</name>
        <dbReference type="ChEBI" id="CHEBI:49883"/>
    </ligand>
</feature>
<comment type="similarity">
    <text evidence="1 4">Belongs to the PAPS reductase family. CysH subfamily.</text>
</comment>
<feature type="binding site" evidence="4">
    <location>
        <position position="164"/>
    </location>
    <ligand>
        <name>[4Fe-4S] cluster</name>
        <dbReference type="ChEBI" id="CHEBI:49883"/>
    </ligand>
</feature>
<dbReference type="NCBIfam" id="TIGR00434">
    <property type="entry name" value="cysH"/>
    <property type="match status" value="1"/>
</dbReference>
<protein>
    <recommendedName>
        <fullName evidence="4">Adenosine 5'-phosphosulfate reductase</fullName>
        <shortName evidence="4">APS reductase</shortName>
        <ecNumber evidence="4">1.8.4.10</ecNumber>
    </recommendedName>
    <alternativeName>
        <fullName evidence="4">5'-adenylylsulfate reductase</fullName>
    </alternativeName>
    <alternativeName>
        <fullName evidence="4">Thioredoxin-dependent 5'-adenylylsulfate reductase</fullName>
    </alternativeName>
</protein>
<dbReference type="RefSeq" id="WP_079639794.1">
    <property type="nucleotide sequence ID" value="NZ_FUYP01000028.1"/>
</dbReference>
<keyword evidence="4" id="KW-0411">Iron-sulfur</keyword>
<comment type="function">
    <text evidence="4">Catalyzes the formation of sulfite from adenosine 5'-phosphosulfate (APS) using thioredoxin as an electron donor.</text>
</comment>
<dbReference type="GO" id="GO:0005737">
    <property type="term" value="C:cytoplasm"/>
    <property type="evidence" value="ECO:0007669"/>
    <property type="project" value="UniProtKB-SubCell"/>
</dbReference>
<reference evidence="8" key="1">
    <citation type="submission" date="2017-02" db="EMBL/GenBank/DDBJ databases">
        <authorList>
            <person name="Varghese N."/>
            <person name="Submissions S."/>
        </authorList>
    </citation>
    <scope>NUCLEOTIDE SEQUENCE [LARGE SCALE GENOMIC DNA]</scope>
    <source>
        <strain evidence="8">R11H</strain>
    </source>
</reference>
<dbReference type="AlphaFoldDB" id="A0A1T5F410"/>
<comment type="subcellular location">
    <subcellularLocation>
        <location evidence="4">Cytoplasm</location>
    </subcellularLocation>
</comment>
<feature type="region of interest" description="Disordered" evidence="5">
    <location>
        <begin position="1"/>
        <end position="45"/>
    </location>
</feature>
<evidence type="ECO:0000259" key="6">
    <source>
        <dbReference type="Pfam" id="PF01507"/>
    </source>
</evidence>
<feature type="binding site" evidence="4">
    <location>
        <position position="247"/>
    </location>
    <ligand>
        <name>[4Fe-4S] cluster</name>
        <dbReference type="ChEBI" id="CHEBI:49883"/>
    </ligand>
</feature>
<name>A0A1T5F410_9SPHN</name>
<dbReference type="EC" id="1.8.4.10" evidence="4"/>
<evidence type="ECO:0000256" key="2">
    <source>
        <dbReference type="ARBA" id="ARBA00023002"/>
    </source>
</evidence>
<evidence type="ECO:0000313" key="8">
    <source>
        <dbReference type="Proteomes" id="UP000190044"/>
    </source>
</evidence>
<dbReference type="GO" id="GO:0043866">
    <property type="term" value="F:adenylyl-sulfate reductase (thioredoxin) activity"/>
    <property type="evidence" value="ECO:0007669"/>
    <property type="project" value="UniProtKB-EC"/>
</dbReference>
<dbReference type="GO" id="GO:0019379">
    <property type="term" value="P:sulfate assimilation, phosphoadenylyl sulfate reduction by phosphoadenylyl-sulfate reductase (thioredoxin)"/>
    <property type="evidence" value="ECO:0007669"/>
    <property type="project" value="UniProtKB-UniRule"/>
</dbReference>
<dbReference type="InterPro" id="IPR002500">
    <property type="entry name" value="PAPS_reduct_dom"/>
</dbReference>
<dbReference type="GO" id="GO:0004604">
    <property type="term" value="F:phosphoadenylyl-sulfate reductase (thioredoxin) activity"/>
    <property type="evidence" value="ECO:0007669"/>
    <property type="project" value="UniProtKB-UniRule"/>
</dbReference>
<dbReference type="Proteomes" id="UP000190044">
    <property type="component" value="Unassembled WGS sequence"/>
</dbReference>
<feature type="domain" description="Phosphoadenosine phosphosulphate reductase" evidence="6">
    <location>
        <begin position="85"/>
        <end position="252"/>
    </location>
</feature>
<keyword evidence="8" id="KW-1185">Reference proteome</keyword>
<sequence>MADTSKIPFASSEVEAAHGHPRPADVSAARAASGDKGEERHRDRINVAPRFTQADVIRLNNLFRGQDAAEAVASVLGAGLIGDTAIVSSFGAESAVLLHLVTQIAPDIPILFLDTGKHFPKTLAYRDELAARLGLNVVNLTPDTEELAKKDATELRWSYDPDGCCEIRKVKPLEKALTAYDASITGRKGFQSSTRQGLPRFELDGSSGRLKFNPLANWTREDLDAYFEAHKLPRHPLEAQGYPSIGCSPCTSKVKPGEDPRAGRWRGWDKTECGIHEAVTPLAEDPANDPAF</sequence>
<feature type="binding site" evidence="4">
    <location>
        <position position="165"/>
    </location>
    <ligand>
        <name>[4Fe-4S] cluster</name>
        <dbReference type="ChEBI" id="CHEBI:49883"/>
    </ligand>
</feature>
<dbReference type="NCBIfam" id="NF002537">
    <property type="entry name" value="PRK02090.1"/>
    <property type="match status" value="1"/>
</dbReference>
<dbReference type="GO" id="GO:0051539">
    <property type="term" value="F:4 iron, 4 sulfur cluster binding"/>
    <property type="evidence" value="ECO:0007669"/>
    <property type="project" value="UniProtKB-UniRule"/>
</dbReference>
<proteinExistence type="inferred from homology"/>
<evidence type="ECO:0000256" key="4">
    <source>
        <dbReference type="HAMAP-Rule" id="MF_00063"/>
    </source>
</evidence>
<comment type="cofactor">
    <cofactor evidence="4">
        <name>[4Fe-4S] cluster</name>
        <dbReference type="ChEBI" id="CHEBI:49883"/>
    </cofactor>
    <text evidence="4">Binds 1 [4Fe-4S] cluster per subunit.</text>
</comment>
<dbReference type="GO" id="GO:0046872">
    <property type="term" value="F:metal ion binding"/>
    <property type="evidence" value="ECO:0007669"/>
    <property type="project" value="UniProtKB-KW"/>
</dbReference>
<dbReference type="OrthoDB" id="9794018at2"/>
<comment type="catalytic activity">
    <reaction evidence="4">
        <text>[thioredoxin]-disulfide + sulfite + AMP + 2 H(+) = adenosine 5'-phosphosulfate + [thioredoxin]-dithiol</text>
        <dbReference type="Rhea" id="RHEA:21976"/>
        <dbReference type="Rhea" id="RHEA-COMP:10698"/>
        <dbReference type="Rhea" id="RHEA-COMP:10700"/>
        <dbReference type="ChEBI" id="CHEBI:15378"/>
        <dbReference type="ChEBI" id="CHEBI:17359"/>
        <dbReference type="ChEBI" id="CHEBI:29950"/>
        <dbReference type="ChEBI" id="CHEBI:50058"/>
        <dbReference type="ChEBI" id="CHEBI:58243"/>
        <dbReference type="ChEBI" id="CHEBI:456215"/>
        <dbReference type="EC" id="1.8.4.10"/>
    </reaction>
</comment>
<feature type="compositionally biased region" description="Basic and acidic residues" evidence="5">
    <location>
        <begin position="33"/>
        <end position="45"/>
    </location>
</feature>
<dbReference type="EMBL" id="FUYP01000028">
    <property type="protein sequence ID" value="SKB90942.1"/>
    <property type="molecule type" value="Genomic_DNA"/>
</dbReference>
<dbReference type="Gene3D" id="3.40.50.620">
    <property type="entry name" value="HUPs"/>
    <property type="match status" value="1"/>
</dbReference>
<evidence type="ECO:0000313" key="7">
    <source>
        <dbReference type="EMBL" id="SKB90942.1"/>
    </source>
</evidence>
<keyword evidence="2 4" id="KW-0560">Oxidoreductase</keyword>
<evidence type="ECO:0000256" key="1">
    <source>
        <dbReference type="ARBA" id="ARBA00009732"/>
    </source>
</evidence>
<feature type="active site" description="Nucleophile; cysteine thiosulfonate intermediate" evidence="4">
    <location>
        <position position="273"/>
    </location>
</feature>
<dbReference type="InterPro" id="IPR014729">
    <property type="entry name" value="Rossmann-like_a/b/a_fold"/>
</dbReference>
<dbReference type="PANTHER" id="PTHR46509:SF1">
    <property type="entry name" value="PHOSPHOADENOSINE PHOSPHOSULFATE REDUCTASE"/>
    <property type="match status" value="1"/>
</dbReference>
<dbReference type="Pfam" id="PF01507">
    <property type="entry name" value="PAPS_reduct"/>
    <property type="match status" value="1"/>
</dbReference>
<dbReference type="PANTHER" id="PTHR46509">
    <property type="entry name" value="PHOSPHOADENOSINE PHOSPHOSULFATE REDUCTASE"/>
    <property type="match status" value="1"/>
</dbReference>